<organism evidence="3 4">
    <name type="scientific">Roseateles terrae</name>
    <dbReference type="NCBI Taxonomy" id="431060"/>
    <lineage>
        <taxon>Bacteria</taxon>
        <taxon>Pseudomonadati</taxon>
        <taxon>Pseudomonadota</taxon>
        <taxon>Betaproteobacteria</taxon>
        <taxon>Burkholderiales</taxon>
        <taxon>Sphaerotilaceae</taxon>
        <taxon>Roseateles</taxon>
    </lineage>
</organism>
<dbReference type="InterPro" id="IPR002110">
    <property type="entry name" value="Ankyrin_rpt"/>
</dbReference>
<evidence type="ECO:0000313" key="3">
    <source>
        <dbReference type="EMBL" id="MBB3197050.1"/>
    </source>
</evidence>
<feature type="repeat" description="ANK" evidence="1">
    <location>
        <begin position="953"/>
        <end position="979"/>
    </location>
</feature>
<dbReference type="EMBL" id="JACHXO010000010">
    <property type="protein sequence ID" value="MBB3197050.1"/>
    <property type="molecule type" value="Genomic_DNA"/>
</dbReference>
<comment type="caution">
    <text evidence="3">The sequence shown here is derived from an EMBL/GenBank/DDBJ whole genome shotgun (WGS) entry which is preliminary data.</text>
</comment>
<dbReference type="SUPFAM" id="SSF48403">
    <property type="entry name" value="Ankyrin repeat"/>
    <property type="match status" value="1"/>
</dbReference>
<reference evidence="3 4" key="1">
    <citation type="submission" date="2020-08" db="EMBL/GenBank/DDBJ databases">
        <title>Genomic Encyclopedia of Type Strains, Phase III (KMG-III): the genomes of soil and plant-associated and newly described type strains.</title>
        <authorList>
            <person name="Whitman W."/>
        </authorList>
    </citation>
    <scope>NUCLEOTIDE SEQUENCE [LARGE SCALE GENOMIC DNA]</scope>
    <source>
        <strain evidence="3 4">CECT 7247</strain>
    </source>
</reference>
<evidence type="ECO:0000256" key="1">
    <source>
        <dbReference type="PROSITE-ProRule" id="PRU00023"/>
    </source>
</evidence>
<evidence type="ECO:0000313" key="4">
    <source>
        <dbReference type="Proteomes" id="UP000574369"/>
    </source>
</evidence>
<name>A0ABR6GYB2_9BURK</name>
<protein>
    <recommendedName>
        <fullName evidence="5">Ankyrin repeat domain-containing protein</fullName>
    </recommendedName>
</protein>
<dbReference type="Gene3D" id="1.25.40.20">
    <property type="entry name" value="Ankyrin repeat-containing domain"/>
    <property type="match status" value="1"/>
</dbReference>
<sequence length="1058" mass="117001">MFQPSVPAFLDRARDLYTYRAFDVPPPAVAAPDIPADWQSYDGPDGSQSEPWKRFRQSPQFLQVHRQWLDRIQDCERFALRHCSGQEAADILDAFKTLRARLMNGYGESFATSRITALFGEGKRAMDRVCVRLDQDALPLDFRRRHLREMAYQLHHCLSIGPAYVQAAAALDTPPHGLRGAIYALVCQRSDEVLRQAYLKDYSTRDEALLEGMEAHVVNRMRLEYRLPGADLSDKMSLGTRMFDPRRHPEHHQALRQALAPCRMAEALAEAYWSQLLDRLPPDVPRRSSDQDLNEVVPLIQAAVTALDTALAPVPMTSLLEIDETSDTVRWRRGNALVTRDLLLALEGAGVAVPQPRVVLHRDRSEGVSWQLEGIDDQLFYVMEQSPLLRTPVAVPVGLHHLAAIERSTRPPAESATATATATATASTPPRTTLPDAWLNIVLHDTPTHELDKIPPHWLAKPHHFNAWLARVTPETLVRWIRTTQVRHDAAQHAPRDIVRAMTRQGRTDLLEAAMDSAKAPAIAWLQWGGPDILCLAVAAPCASTFDLWRRRVTEVLPTASPAKVSRWFTPAVDRTLLSCAMDTRHGDRVGAVLAFIDESLTAGVLPPDQLLRHLVCPVQTLMYHGRQDVLPVVGDFLVKAGRMGWLDSNDLLIFLGGKCPGWGCEGVLAGGKNGTLRWYLDLVRQLQAAGALPPSALAHLVAEPSPDGCSVSHVAVRNHHSITLGLFLDQLIAHTHEGRIPLHLLQRQLTCDGDDRSGVHHMTVLPDPACLHVWREAVHKAWRLNLLSCPDVEALVGGTGFSGHPVLRPLVQDDPQLPAQLWIQTVQWLSERGMLTTAQVAALLRADVQREGLPARPLFHQMLLNLDGAKHATRYGFIVSFAHQAGLISDGALEDLLRAENPDRHTPALIDAVEQGAPQVVDGFVETLICMAEVERLPSAALVRLMDGRSPQGRSALATAARRGDRETLQILLDHGLDCLETNVLSPAQWFSLLAPEDHTENPMVAVRTRKDPQLIDLMEQTLRSAETLGALSLDQRLLAASLLGVSLEDPAPAPAE</sequence>
<feature type="region of interest" description="Disordered" evidence="2">
    <location>
        <begin position="408"/>
        <end position="432"/>
    </location>
</feature>
<feature type="compositionally biased region" description="Low complexity" evidence="2">
    <location>
        <begin position="410"/>
        <end position="432"/>
    </location>
</feature>
<dbReference type="PROSITE" id="PS50297">
    <property type="entry name" value="ANK_REP_REGION"/>
    <property type="match status" value="1"/>
</dbReference>
<dbReference type="RefSeq" id="WP_088454025.1">
    <property type="nucleotide sequence ID" value="NZ_JACHXO010000010.1"/>
</dbReference>
<accession>A0ABR6GYB2</accession>
<dbReference type="PROSITE" id="PS50088">
    <property type="entry name" value="ANK_REPEAT"/>
    <property type="match status" value="1"/>
</dbReference>
<evidence type="ECO:0008006" key="5">
    <source>
        <dbReference type="Google" id="ProtNLM"/>
    </source>
</evidence>
<dbReference type="InterPro" id="IPR036770">
    <property type="entry name" value="Ankyrin_rpt-contain_sf"/>
</dbReference>
<evidence type="ECO:0000256" key="2">
    <source>
        <dbReference type="SAM" id="MobiDB-lite"/>
    </source>
</evidence>
<dbReference type="Proteomes" id="UP000574369">
    <property type="component" value="Unassembled WGS sequence"/>
</dbReference>
<proteinExistence type="predicted"/>
<keyword evidence="4" id="KW-1185">Reference proteome</keyword>
<keyword evidence="1" id="KW-0040">ANK repeat</keyword>
<gene>
    <name evidence="3" type="ORF">FHS28_004475</name>
</gene>